<dbReference type="InterPro" id="IPR036259">
    <property type="entry name" value="MFS_trans_sf"/>
</dbReference>
<evidence type="ECO:0000256" key="2">
    <source>
        <dbReference type="ARBA" id="ARBA00022448"/>
    </source>
</evidence>
<dbReference type="GeneID" id="19159508"/>
<dbReference type="RefSeq" id="XP_007723709.1">
    <property type="nucleotide sequence ID" value="XM_007725519.1"/>
</dbReference>
<keyword evidence="4 6" id="KW-1133">Transmembrane helix</keyword>
<dbReference type="GO" id="GO:0022857">
    <property type="term" value="F:transmembrane transporter activity"/>
    <property type="evidence" value="ECO:0007669"/>
    <property type="project" value="InterPro"/>
</dbReference>
<comment type="caution">
    <text evidence="8">The sequence shown here is derived from an EMBL/GenBank/DDBJ whole genome shotgun (WGS) entry which is preliminary data.</text>
</comment>
<dbReference type="eggNOG" id="KOG2615">
    <property type="taxonomic scope" value="Eukaryota"/>
</dbReference>
<dbReference type="OrthoDB" id="10262656at2759"/>
<dbReference type="AlphaFoldDB" id="W9Y598"/>
<keyword evidence="9" id="KW-1185">Reference proteome</keyword>
<feature type="transmembrane region" description="Helical" evidence="6">
    <location>
        <begin position="360"/>
        <end position="382"/>
    </location>
</feature>
<keyword evidence="3 6" id="KW-0812">Transmembrane</keyword>
<proteinExistence type="predicted"/>
<sequence>MSIFPYAYRMIESFHITQDETRISVYAGMLITAFAFAEFSTGMVWGRISDRVGRKPVLIMGLFGTALSMISFGFARTLPTAVLARALGGLLNGNVGVLQTTVGELVTRKEHQPRAYSIMPFVWSMGSIIGPAMGGALAMPCDSYPSVFSRGGLFESYPFLLPNLFCVFILLLGIINGILYLEETHAEKKNRRDFGLELGRFLLKKLSFKAEPRADCLAEVNEGDLLAEQDPPPGYRSTDGSPILRSTATEALDADLADLQEKEKRGMTKTFNRHVIVIIVAYAILAYHSVSFDALMPTFLSEEPLQTKVVLPFKFSGGFGLSTKTIGFMMAVQGFYSMFAQIGLFPFVVRRVGNLRTARIVLTIWPILYFAVPYIALLPTHLQRTGIYVSLLTKTTFQAIAFPSNAILLANAVHSKSVLGTVNGAASSAACLARALGPIVTGSIHSAGLKLGYSGLAWWAGGLICLVGALQSYWMEESEGQVHHTSQEEEGSSCEPLLHSVTLESTDDGALQPTRQAIMDELDLTKPLKHEVVSEAKD</sequence>
<dbReference type="Proteomes" id="UP000019484">
    <property type="component" value="Unassembled WGS sequence"/>
</dbReference>
<dbReference type="CDD" id="cd17330">
    <property type="entry name" value="MFS_SLC46_TetA_like"/>
    <property type="match status" value="1"/>
</dbReference>
<evidence type="ECO:0000256" key="3">
    <source>
        <dbReference type="ARBA" id="ARBA00022692"/>
    </source>
</evidence>
<evidence type="ECO:0000256" key="5">
    <source>
        <dbReference type="ARBA" id="ARBA00023136"/>
    </source>
</evidence>
<feature type="transmembrane region" description="Helical" evidence="6">
    <location>
        <begin position="159"/>
        <end position="181"/>
    </location>
</feature>
<evidence type="ECO:0000259" key="7">
    <source>
        <dbReference type="PROSITE" id="PS50850"/>
    </source>
</evidence>
<protein>
    <recommendedName>
        <fullName evidence="7">Major facilitator superfamily (MFS) profile domain-containing protein</fullName>
    </recommendedName>
</protein>
<feature type="transmembrane region" description="Helical" evidence="6">
    <location>
        <begin position="23"/>
        <end position="45"/>
    </location>
</feature>
<dbReference type="PANTHER" id="PTHR23504">
    <property type="entry name" value="MAJOR FACILITATOR SUPERFAMILY DOMAIN-CONTAINING PROTEIN 10"/>
    <property type="match status" value="1"/>
</dbReference>
<feature type="transmembrane region" description="Helical" evidence="6">
    <location>
        <begin position="57"/>
        <end position="75"/>
    </location>
</feature>
<dbReference type="HOGENOM" id="CLU_001265_54_5_1"/>
<dbReference type="PROSITE" id="PS50850">
    <property type="entry name" value="MFS"/>
    <property type="match status" value="1"/>
</dbReference>
<dbReference type="Gene3D" id="1.20.1250.20">
    <property type="entry name" value="MFS general substrate transporter like domains"/>
    <property type="match status" value="1"/>
</dbReference>
<evidence type="ECO:0000256" key="6">
    <source>
        <dbReference type="SAM" id="Phobius"/>
    </source>
</evidence>
<keyword evidence="5 6" id="KW-0472">Membrane</keyword>
<gene>
    <name evidence="8" type="ORF">A1O1_04628</name>
</gene>
<dbReference type="GO" id="GO:0016020">
    <property type="term" value="C:membrane"/>
    <property type="evidence" value="ECO:0007669"/>
    <property type="project" value="UniProtKB-SubCell"/>
</dbReference>
<dbReference type="InterPro" id="IPR020846">
    <property type="entry name" value="MFS_dom"/>
</dbReference>
<evidence type="ECO:0000313" key="9">
    <source>
        <dbReference type="Proteomes" id="UP000019484"/>
    </source>
</evidence>
<evidence type="ECO:0000256" key="1">
    <source>
        <dbReference type="ARBA" id="ARBA00004141"/>
    </source>
</evidence>
<evidence type="ECO:0000256" key="4">
    <source>
        <dbReference type="ARBA" id="ARBA00022989"/>
    </source>
</evidence>
<feature type="transmembrane region" description="Helical" evidence="6">
    <location>
        <begin position="326"/>
        <end position="348"/>
    </location>
</feature>
<dbReference type="Pfam" id="PF07690">
    <property type="entry name" value="MFS_1"/>
    <property type="match status" value="1"/>
</dbReference>
<dbReference type="InterPro" id="IPR011701">
    <property type="entry name" value="MFS"/>
</dbReference>
<feature type="domain" description="Major facilitator superfamily (MFS) profile" evidence="7">
    <location>
        <begin position="1"/>
        <end position="480"/>
    </location>
</feature>
<keyword evidence="2" id="KW-0813">Transport</keyword>
<reference evidence="8 9" key="1">
    <citation type="submission" date="2013-03" db="EMBL/GenBank/DDBJ databases">
        <title>The Genome Sequence of Capronia coronata CBS 617.96.</title>
        <authorList>
            <consortium name="The Broad Institute Genomics Platform"/>
            <person name="Cuomo C."/>
            <person name="de Hoog S."/>
            <person name="Gorbushina A."/>
            <person name="Walker B."/>
            <person name="Young S.K."/>
            <person name="Zeng Q."/>
            <person name="Gargeya S."/>
            <person name="Fitzgerald M."/>
            <person name="Haas B."/>
            <person name="Abouelleil A."/>
            <person name="Allen A.W."/>
            <person name="Alvarado L."/>
            <person name="Arachchi H.M."/>
            <person name="Berlin A.M."/>
            <person name="Chapman S.B."/>
            <person name="Gainer-Dewar J."/>
            <person name="Goldberg J."/>
            <person name="Griggs A."/>
            <person name="Gujja S."/>
            <person name="Hansen M."/>
            <person name="Howarth C."/>
            <person name="Imamovic A."/>
            <person name="Ireland A."/>
            <person name="Larimer J."/>
            <person name="McCowan C."/>
            <person name="Murphy C."/>
            <person name="Pearson M."/>
            <person name="Poon T.W."/>
            <person name="Priest M."/>
            <person name="Roberts A."/>
            <person name="Saif S."/>
            <person name="Shea T."/>
            <person name="Sisk P."/>
            <person name="Sykes S."/>
            <person name="Wortman J."/>
            <person name="Nusbaum C."/>
            <person name="Birren B."/>
        </authorList>
    </citation>
    <scope>NUCLEOTIDE SEQUENCE [LARGE SCALE GENOMIC DNA]</scope>
    <source>
        <strain evidence="8 9">CBS 617.96</strain>
    </source>
</reference>
<name>W9Y598_9EURO</name>
<dbReference type="SUPFAM" id="SSF103473">
    <property type="entry name" value="MFS general substrate transporter"/>
    <property type="match status" value="1"/>
</dbReference>
<dbReference type="EMBL" id="AMWN01000004">
    <property type="protein sequence ID" value="EXJ87703.1"/>
    <property type="molecule type" value="Genomic_DNA"/>
</dbReference>
<feature type="transmembrane region" description="Helical" evidence="6">
    <location>
        <begin position="271"/>
        <end position="290"/>
    </location>
</feature>
<accession>W9Y598</accession>
<dbReference type="PANTHER" id="PTHR23504:SF15">
    <property type="entry name" value="MAJOR FACILITATOR SUPERFAMILY (MFS) PROFILE DOMAIN-CONTAINING PROTEIN"/>
    <property type="match status" value="1"/>
</dbReference>
<evidence type="ECO:0000313" key="8">
    <source>
        <dbReference type="EMBL" id="EXJ87703.1"/>
    </source>
</evidence>
<organism evidence="8 9">
    <name type="scientific">Capronia coronata CBS 617.96</name>
    <dbReference type="NCBI Taxonomy" id="1182541"/>
    <lineage>
        <taxon>Eukaryota</taxon>
        <taxon>Fungi</taxon>
        <taxon>Dikarya</taxon>
        <taxon>Ascomycota</taxon>
        <taxon>Pezizomycotina</taxon>
        <taxon>Eurotiomycetes</taxon>
        <taxon>Chaetothyriomycetidae</taxon>
        <taxon>Chaetothyriales</taxon>
        <taxon>Herpotrichiellaceae</taxon>
        <taxon>Capronia</taxon>
    </lineage>
</organism>
<comment type="subcellular location">
    <subcellularLocation>
        <location evidence="1">Membrane</location>
        <topology evidence="1">Multi-pass membrane protein</topology>
    </subcellularLocation>
</comment>
<feature type="transmembrane region" description="Helical" evidence="6">
    <location>
        <begin position="118"/>
        <end position="139"/>
    </location>
</feature>